<keyword evidence="4" id="KW-1185">Reference proteome</keyword>
<proteinExistence type="predicted"/>
<evidence type="ECO:0000256" key="1">
    <source>
        <dbReference type="ARBA" id="ARBA00022801"/>
    </source>
</evidence>
<reference evidence="3 4" key="1">
    <citation type="submission" date="2020-02" db="EMBL/GenBank/DDBJ databases">
        <authorList>
            <person name="Li X.-J."/>
            <person name="Han X.-M."/>
        </authorList>
    </citation>
    <scope>NUCLEOTIDE SEQUENCE [LARGE SCALE GENOMIC DNA]</scope>
    <source>
        <strain evidence="3 4">CCTCC AB 2017055</strain>
    </source>
</reference>
<dbReference type="InterPro" id="IPR029058">
    <property type="entry name" value="AB_hydrolase_fold"/>
</dbReference>
<protein>
    <submittedName>
        <fullName evidence="3">Alpha/beta hydrolase</fullName>
    </submittedName>
</protein>
<dbReference type="PANTHER" id="PTHR43798:SF31">
    <property type="entry name" value="AB HYDROLASE SUPERFAMILY PROTEIN YCLE"/>
    <property type="match status" value="1"/>
</dbReference>
<dbReference type="RefSeq" id="WP_163745145.1">
    <property type="nucleotide sequence ID" value="NZ_JAAGOA010000037.1"/>
</dbReference>
<dbReference type="Gene3D" id="3.40.50.1820">
    <property type="entry name" value="alpha/beta hydrolase"/>
    <property type="match status" value="1"/>
</dbReference>
<dbReference type="GO" id="GO:0016020">
    <property type="term" value="C:membrane"/>
    <property type="evidence" value="ECO:0007669"/>
    <property type="project" value="TreeGrafter"/>
</dbReference>
<accession>A0A6L9SIU7</accession>
<evidence type="ECO:0000259" key="2">
    <source>
        <dbReference type="Pfam" id="PF00561"/>
    </source>
</evidence>
<gene>
    <name evidence="3" type="ORF">G1H10_30985</name>
</gene>
<dbReference type="GO" id="GO:0016787">
    <property type="term" value="F:hydrolase activity"/>
    <property type="evidence" value="ECO:0007669"/>
    <property type="project" value="UniProtKB-KW"/>
</dbReference>
<dbReference type="SUPFAM" id="SSF53474">
    <property type="entry name" value="alpha/beta-Hydrolases"/>
    <property type="match status" value="1"/>
</dbReference>
<dbReference type="Proteomes" id="UP000475214">
    <property type="component" value="Unassembled WGS sequence"/>
</dbReference>
<dbReference type="InterPro" id="IPR000073">
    <property type="entry name" value="AB_hydrolase_1"/>
</dbReference>
<dbReference type="Pfam" id="PF00561">
    <property type="entry name" value="Abhydrolase_1"/>
    <property type="match status" value="1"/>
</dbReference>
<dbReference type="AlphaFoldDB" id="A0A6L9SIU7"/>
<sequence>MDHVVVAGLRVAYVRSGAGPPLVLLHGGLSDSRAWSAQIDELSDEFTVVAWDAPGCGQSSDPPEGFGLPEYADCVAGLIDALDLGRPHVLGLSFGGGLALELYRRHPMVPRSLVLASAYAGWAGSLPPQEVERRLNRAVSDAEKPPEEWAASYLPSLFTESASPELLDRVMTMMLDTRPAGMLAMLRGFAEADLRDVLPQIRVPTLLLYGGADQRSPVRVGEDLHAEIPSSRLVVMPGVGHDSAMEAPELFNAEVRGFLRSIRT</sequence>
<dbReference type="PANTHER" id="PTHR43798">
    <property type="entry name" value="MONOACYLGLYCEROL LIPASE"/>
    <property type="match status" value="1"/>
</dbReference>
<name>A0A6L9SIU7_9ACTN</name>
<evidence type="ECO:0000313" key="3">
    <source>
        <dbReference type="EMBL" id="NEE04598.1"/>
    </source>
</evidence>
<feature type="domain" description="AB hydrolase-1" evidence="2">
    <location>
        <begin position="20"/>
        <end position="248"/>
    </location>
</feature>
<comment type="caution">
    <text evidence="3">The sequence shown here is derived from an EMBL/GenBank/DDBJ whole genome shotgun (WGS) entry which is preliminary data.</text>
</comment>
<dbReference type="EMBL" id="JAAGOA010000037">
    <property type="protein sequence ID" value="NEE04598.1"/>
    <property type="molecule type" value="Genomic_DNA"/>
</dbReference>
<organism evidence="3 4">
    <name type="scientific">Phytoactinopolyspora halotolerans</name>
    <dbReference type="NCBI Taxonomy" id="1981512"/>
    <lineage>
        <taxon>Bacteria</taxon>
        <taxon>Bacillati</taxon>
        <taxon>Actinomycetota</taxon>
        <taxon>Actinomycetes</taxon>
        <taxon>Jiangellales</taxon>
        <taxon>Jiangellaceae</taxon>
        <taxon>Phytoactinopolyspora</taxon>
    </lineage>
</organism>
<evidence type="ECO:0000313" key="4">
    <source>
        <dbReference type="Proteomes" id="UP000475214"/>
    </source>
</evidence>
<dbReference type="InterPro" id="IPR050266">
    <property type="entry name" value="AB_hydrolase_sf"/>
</dbReference>
<keyword evidence="1 3" id="KW-0378">Hydrolase</keyword>
<dbReference type="PRINTS" id="PR00111">
    <property type="entry name" value="ABHYDROLASE"/>
</dbReference>